<accession>A0A061H0G6</accession>
<dbReference type="InterPro" id="IPR025558">
    <property type="entry name" value="DUF4283"/>
</dbReference>
<feature type="compositionally biased region" description="Basic and acidic residues" evidence="1">
    <location>
        <begin position="1953"/>
        <end position="1967"/>
    </location>
</feature>
<dbReference type="InterPro" id="IPR040256">
    <property type="entry name" value="At4g02000-like"/>
</dbReference>
<feature type="domain" description="DUF4283" evidence="3">
    <location>
        <begin position="103"/>
        <end position="183"/>
    </location>
</feature>
<feature type="compositionally biased region" description="Polar residues" evidence="1">
    <location>
        <begin position="2110"/>
        <end position="2119"/>
    </location>
</feature>
<gene>
    <name evidence="4" type="ORF">TCM_042329</name>
</gene>
<dbReference type="InterPro" id="IPR002156">
    <property type="entry name" value="RNaseH_domain"/>
</dbReference>
<feature type="region of interest" description="Disordered" evidence="1">
    <location>
        <begin position="1943"/>
        <end position="1967"/>
    </location>
</feature>
<feature type="compositionally biased region" description="Basic and acidic residues" evidence="1">
    <location>
        <begin position="2322"/>
        <end position="2340"/>
    </location>
</feature>
<name>A0A061H0G6_THECC</name>
<feature type="region of interest" description="Disordered" evidence="1">
    <location>
        <begin position="2102"/>
        <end position="2395"/>
    </location>
</feature>
<feature type="region of interest" description="Disordered" evidence="1">
    <location>
        <begin position="1"/>
        <end position="45"/>
    </location>
</feature>
<dbReference type="Pfam" id="PF13456">
    <property type="entry name" value="RVT_3"/>
    <property type="match status" value="1"/>
</dbReference>
<dbReference type="PANTHER" id="PTHR31286:SF179">
    <property type="entry name" value="RNASE H TYPE-1 DOMAIN-CONTAINING PROTEIN"/>
    <property type="match status" value="1"/>
</dbReference>
<feature type="compositionally biased region" description="Polar residues" evidence="1">
    <location>
        <begin position="22"/>
        <end position="44"/>
    </location>
</feature>
<feature type="compositionally biased region" description="Basic and acidic residues" evidence="1">
    <location>
        <begin position="2271"/>
        <end position="2282"/>
    </location>
</feature>
<keyword evidence="5" id="KW-1185">Reference proteome</keyword>
<feature type="domain" description="DUF4283" evidence="3">
    <location>
        <begin position="1729"/>
        <end position="1809"/>
    </location>
</feature>
<evidence type="ECO:0000259" key="2">
    <source>
        <dbReference type="Pfam" id="PF13456"/>
    </source>
</evidence>
<evidence type="ECO:0000313" key="4">
    <source>
        <dbReference type="EMBL" id="EOY34749.1"/>
    </source>
</evidence>
<sequence length="2606" mass="291853">MAAGRPPDPSNPPPPPVSSFSMLQGTNQNTKDPKNSQPPVNNDGLQAIDFQKTPVSPRAQKKSFLSVAAGEKLQIIPTNREPFWYRDRPAVAFFEDEIVALAQPFKHSMVGKFSRMPKLNDIRAAFKGISLVGVYEIRWLDYKHILIHLSNEQDLNRLWMRQAWFIANQKMRVFKWTPDFQPEKESSLVPVWISFPNLRAHLYEKSALLMIAKSVGRPLFVDEATANGTRPSVARVCVEYDCQQPPLEQIWIVTRDRRTGDITGGFQQKVDFAKLPNYCTHCCHVGHSASTCLVMGHRMEKAENSNAQPYTGRKQAENERKEVANKPTGDPMSSKGTDRKNIEKRPTAADTVPGGDVAAAVEKKKKNPSREIPTKVFPRWQVVGSLDRPAVQVSIGAKTVLENVGKEQYSSLNRFTVLGSVEKEENEEQQQMEKQGQKDDENSAPERKNLLSGPPVEVEDRQNNGAVKTCGFQEGRRLASVNPKPQQQQFFSSKKVEDTADVVHITAVEEQTMVAVYKKDDRISVGAEFGADFPVKPQAVEGGKQEVFHVNRVHGQRENFFGKRETPPADKSYAIVPPVAPAAGKSDVRCSLKGERDMKLTTPAEVVPAFAVTVMHGDGQQKAESGSGAKNESGASNKNNFLGALQCTAERQDNATFGISEMQEDLKMGSNAFTANMQQQIMDDKGEKLFTVGKEAISSISATSRFSGHGRLDDVAGTGYVLDDSELLNGDQQNIQRGEENTQKITVRKHKLKKKAKPVLTGLVPVMVIENDEVFLKEAEPAASPQLVSCHSSLAEENVHVSKIAAEKYERQEGHDENDPNKGLNLTVCGFNKELSFVPSNAGTSSFTSHAAHAKKDDPGGDNLEISSMQPLADSDSVNLEVHPCIARRRKSESSLDHEYVRMRLGFETVISNVSHKIWIFCSEEIGCEILLDHVQYLHVKITVPWLSHPIFSSLVYAKCTRQERLELWNCLRSISWDMQGPWMVGGDFNSILSSAERLHGAHPHSGSMEDFATMLLDCGLLDAGYEGNNFTWTNNHMFQRLDRVVYNHEWADCFNNTRIQHLNRDGSDHCPLLISCNNTVQRGPSNFRFLHAWTHHHDFIPFVERSWRVPMQATGMLVFWQKQQRLKRDLKWWNKQIFGDIFHNLKLAEAEAAERELHFQQDPSILNRNLMHKAYAKLNRQLSIEESFWQQKSGVKWLVEGERNTKFFHMRMKKKRVRGHIFRIQDQEGNIIEEPSLIKYSAVDFFQNLLKAENCDLSRNMNRSLASRLIIKKVVLSPPMVVHCQEGKSYPIPQIRDRISGWENKILSPGGRITLLRSVLSSQPMYLLQVIKPPVTVIEKIERLFNSFLWGDSNDGKKLHWTAWSKITFPVSEGGLGIRNLRDVFEAFSLKLWWRFQTCNSLWTRFLKTKYCLGRIPHFVQPKLHDSQVWKRMIFGRDVALQNIRWGIGKGELFFWHDCWMGDLPLSNLFPSFHNDMSHVHKFYNGDGWDIVKLNSCLPMSLIDEILQIPFDRSQEDIAYWALTSNGDFSLWSAWEAELQALLRGLLLCKERNITNLWIEMDALVAVQMIQQSQKGSHDLRVAGPCENFQYKKKKKKTKKESMQNALNQHDFPSLSTTHGLLSGRPPEPPHLPPAAPAPPAAETTTLLTTNPPSIWTKNSRLPLSHGCQQTTPTQIQPPPSPRSQKKSFLSIVSGDKPPVIPLSRDPLVFKDRPAAAFFEDEIQTLAQPLKLSLVGKFSRMPKLQDVRSAFKGIGLTGAYEVRWLDYKHVLIHLSNEQDCNRVWTKQVWFIANQKMRVFKWTPEFEPEKESAVVPVWIAFPNLKAHLFEKSALLLIAKTVGKPLFVDEATANGSRPSVARVCIEFDCRRPPIDQVWIVVQNRETGTVTSGYPQRVEFSQMPAYCDHCCHVGHKENDCIVLGNKDKSLGLSKSQSLRTLAVEKKTGYGGGSEKNLEKRKNPEKEKIVRPEEPASLRWQQVSKAGISGTKDQQGKEIVPVLNRFQAISEDRDESQNRDVRQTEGTIQGIEVVADARVQAGKPQADMRKALVMEEQYNAKVNIEQQNGIEKVELSTTKQSSPSGGKVTGIPEVGEVLFRDRIEEQRAGKEGQNGSSRQGGTENEAVFSVNSQTSEDATHATIHENRKQKQNEKTEGDGEMEESTGADVQDCIVGPGKMTTDGLNKKKKESQKLFSRPQDKDKYVLNPGLGHEQLASVPTAGQQKPRPPTALHGRQVQTSHVSPDVQTLFHGNEIQGQPDNAADVEGSPTKLKKGNEQEPFDVHGLHGQKGGFTSEKTWTDPTRGETPVKVAVGRTATDPFPHVTEQRDPTNSEASKKGREQIESAGTDMTSGQQKMQEATGENSNKYFSNSPLHGSVRTGENLALKNSSPPPRLSEAPRKILLKQRNATKANGVENMAAQHETVDPVVATPRVGIDERPSDSYGGANTPNQATNISTNTINQKGNRSGRQKKGIAKTTLHGDESLTPTKPTGTREVEMTPPIEGEGTAAGGFTRSPPRHELEDHILGLKAQETTLAIQHDGTLLQKAEYAGTSQNLNNDILEPSTQTTARTQKKEHRIAQSGSRLQNLLSDILEGSGEHVPIEEEGTS</sequence>
<feature type="region of interest" description="Disordered" evidence="1">
    <location>
        <begin position="1593"/>
        <end position="1690"/>
    </location>
</feature>
<dbReference type="GO" id="GO:0004523">
    <property type="term" value="F:RNA-DNA hybrid ribonuclease activity"/>
    <property type="evidence" value="ECO:0007669"/>
    <property type="project" value="InterPro"/>
</dbReference>
<dbReference type="eggNOG" id="KOG1075">
    <property type="taxonomic scope" value="Eukaryota"/>
</dbReference>
<feature type="compositionally biased region" description="Polar residues" evidence="1">
    <location>
        <begin position="622"/>
        <end position="637"/>
    </location>
</feature>
<dbReference type="Proteomes" id="UP000026915">
    <property type="component" value="Chromosome 9"/>
</dbReference>
<protein>
    <recommendedName>
        <fullName evidence="6">DUF4283 domain-containing protein</fullName>
    </recommendedName>
</protein>
<dbReference type="Pfam" id="PF14111">
    <property type="entry name" value="DUF4283"/>
    <property type="match status" value="2"/>
</dbReference>
<evidence type="ECO:0000256" key="1">
    <source>
        <dbReference type="SAM" id="MobiDB-lite"/>
    </source>
</evidence>
<feature type="compositionally biased region" description="Basic and acidic residues" evidence="1">
    <location>
        <begin position="336"/>
        <end position="347"/>
    </location>
</feature>
<reference evidence="4 5" key="1">
    <citation type="journal article" date="2013" name="Genome Biol.">
        <title>The genome sequence of the most widely cultivated cacao type and its use to identify candidate genes regulating pod color.</title>
        <authorList>
            <person name="Motamayor J.C."/>
            <person name="Mockaitis K."/>
            <person name="Schmutz J."/>
            <person name="Haiminen N."/>
            <person name="Iii D.L."/>
            <person name="Cornejo O."/>
            <person name="Findley S.D."/>
            <person name="Zheng P."/>
            <person name="Utro F."/>
            <person name="Royaert S."/>
            <person name="Saski C."/>
            <person name="Jenkins J."/>
            <person name="Podicheti R."/>
            <person name="Zhao M."/>
            <person name="Scheffler B.E."/>
            <person name="Stack J.C."/>
            <person name="Feltus F.A."/>
            <person name="Mustiga G.M."/>
            <person name="Amores F."/>
            <person name="Phillips W."/>
            <person name="Marelli J.P."/>
            <person name="May G.D."/>
            <person name="Shapiro H."/>
            <person name="Ma J."/>
            <person name="Bustamante C.D."/>
            <person name="Schnell R.J."/>
            <person name="Main D."/>
            <person name="Gilbert D."/>
            <person name="Parida L."/>
            <person name="Kuhn D.N."/>
        </authorList>
    </citation>
    <scope>NUCLEOTIDE SEQUENCE [LARGE SCALE GENOMIC DNA]</scope>
    <source>
        <strain evidence="5">cv. Matina 1-6</strain>
    </source>
</reference>
<dbReference type="Gene3D" id="3.60.10.10">
    <property type="entry name" value="Endonuclease/exonuclease/phosphatase"/>
    <property type="match status" value="1"/>
</dbReference>
<feature type="compositionally biased region" description="Polar residues" evidence="1">
    <location>
        <begin position="2443"/>
        <end position="2463"/>
    </location>
</feature>
<dbReference type="InParanoid" id="A0A061H0G6"/>
<dbReference type="EMBL" id="CM001887">
    <property type="protein sequence ID" value="EOY34749.1"/>
    <property type="molecule type" value="Genomic_DNA"/>
</dbReference>
<feature type="compositionally biased region" description="Pro residues" evidence="1">
    <location>
        <begin position="1627"/>
        <end position="1641"/>
    </location>
</feature>
<feature type="compositionally biased region" description="Polar residues" evidence="1">
    <location>
        <begin position="2345"/>
        <end position="2371"/>
    </location>
</feature>
<evidence type="ECO:0000259" key="3">
    <source>
        <dbReference type="Pfam" id="PF14111"/>
    </source>
</evidence>
<feature type="region of interest" description="Disordered" evidence="1">
    <location>
        <begin position="618"/>
        <end position="637"/>
    </location>
</feature>
<dbReference type="InterPro" id="IPR036691">
    <property type="entry name" value="Endo/exonu/phosph_ase_sf"/>
</dbReference>
<feature type="compositionally biased region" description="Basic and acidic residues" evidence="1">
    <location>
        <begin position="435"/>
        <end position="449"/>
    </location>
</feature>
<feature type="region of interest" description="Disordered" evidence="1">
    <location>
        <begin position="2436"/>
        <end position="2513"/>
    </location>
</feature>
<feature type="compositionally biased region" description="Basic and acidic residues" evidence="1">
    <location>
        <begin position="2134"/>
        <end position="2154"/>
    </location>
</feature>
<dbReference type="Gramene" id="EOY34749">
    <property type="protein sequence ID" value="EOY34749"/>
    <property type="gene ID" value="TCM_042329"/>
</dbReference>
<dbReference type="SUPFAM" id="SSF56219">
    <property type="entry name" value="DNase I-like"/>
    <property type="match status" value="1"/>
</dbReference>
<feature type="compositionally biased region" description="Basic and acidic residues" evidence="1">
    <location>
        <begin position="314"/>
        <end position="324"/>
    </location>
</feature>
<feature type="region of interest" description="Disordered" evidence="1">
    <location>
        <begin position="303"/>
        <end position="356"/>
    </location>
</feature>
<organism evidence="4 5">
    <name type="scientific">Theobroma cacao</name>
    <name type="common">Cacao</name>
    <name type="synonym">Cocoa</name>
    <dbReference type="NCBI Taxonomy" id="3641"/>
    <lineage>
        <taxon>Eukaryota</taxon>
        <taxon>Viridiplantae</taxon>
        <taxon>Streptophyta</taxon>
        <taxon>Embryophyta</taxon>
        <taxon>Tracheophyta</taxon>
        <taxon>Spermatophyta</taxon>
        <taxon>Magnoliopsida</taxon>
        <taxon>eudicotyledons</taxon>
        <taxon>Gunneridae</taxon>
        <taxon>Pentapetalae</taxon>
        <taxon>rosids</taxon>
        <taxon>malvids</taxon>
        <taxon>Malvales</taxon>
        <taxon>Malvaceae</taxon>
        <taxon>Byttnerioideae</taxon>
        <taxon>Theobroma</taxon>
    </lineage>
</organism>
<feature type="domain" description="RNase H type-1" evidence="2">
    <location>
        <begin position="1534"/>
        <end position="1578"/>
    </location>
</feature>
<evidence type="ECO:0008006" key="6">
    <source>
        <dbReference type="Google" id="ProtNLM"/>
    </source>
</evidence>
<feature type="compositionally biased region" description="Pro residues" evidence="1">
    <location>
        <begin position="1"/>
        <end position="17"/>
    </location>
</feature>
<evidence type="ECO:0000313" key="5">
    <source>
        <dbReference type="Proteomes" id="UP000026915"/>
    </source>
</evidence>
<dbReference type="HOGENOM" id="CLU_227864_0_0_1"/>
<proteinExistence type="predicted"/>
<feature type="compositionally biased region" description="Low complexity" evidence="1">
    <location>
        <begin position="1642"/>
        <end position="1654"/>
    </location>
</feature>
<feature type="compositionally biased region" description="Polar residues" evidence="1">
    <location>
        <begin position="2233"/>
        <end position="2243"/>
    </location>
</feature>
<dbReference type="PANTHER" id="PTHR31286">
    <property type="entry name" value="GLYCINE-RICH CELL WALL STRUCTURAL PROTEIN 1.8-LIKE"/>
    <property type="match status" value="1"/>
</dbReference>
<dbReference type="GO" id="GO:0003676">
    <property type="term" value="F:nucleic acid binding"/>
    <property type="evidence" value="ECO:0007669"/>
    <property type="project" value="InterPro"/>
</dbReference>
<feature type="region of interest" description="Disordered" evidence="1">
    <location>
        <begin position="423"/>
        <end position="464"/>
    </location>
</feature>